<sequence length="219" mass="24996">MEEKRKRNPNFSLQDSLLLTQIMGETHPDFHDMDMSFHKVDKARFSNRISKATKNALWVAVTENFNARAQFRREQSILEKKWENLQRDHRNLYMDFQREISLTGRGPIGRTLSVLTEAVIDVIGKQSAAVVGAAGAAYDLTLASLMLPQQFDVCDSEERSSVSDGPIFNVMDLVPVKPSQRVQSCSTTTSTLPSDSEMRALKKRKLELQIKFYERQLKL</sequence>
<feature type="domain" description="Myb/SANT-like DNA-binding" evidence="1">
    <location>
        <begin position="43"/>
        <end position="92"/>
    </location>
</feature>
<dbReference type="InterPro" id="IPR028002">
    <property type="entry name" value="Myb_DNA-bind_5"/>
</dbReference>
<evidence type="ECO:0000313" key="3">
    <source>
        <dbReference type="Proteomes" id="UP000828390"/>
    </source>
</evidence>
<proteinExistence type="predicted"/>
<dbReference type="EMBL" id="JAIWYP010000013">
    <property type="protein sequence ID" value="KAH3715341.1"/>
    <property type="molecule type" value="Genomic_DNA"/>
</dbReference>
<organism evidence="2 3">
    <name type="scientific">Dreissena polymorpha</name>
    <name type="common">Zebra mussel</name>
    <name type="synonym">Mytilus polymorpha</name>
    <dbReference type="NCBI Taxonomy" id="45954"/>
    <lineage>
        <taxon>Eukaryota</taxon>
        <taxon>Metazoa</taxon>
        <taxon>Spiralia</taxon>
        <taxon>Lophotrochozoa</taxon>
        <taxon>Mollusca</taxon>
        <taxon>Bivalvia</taxon>
        <taxon>Autobranchia</taxon>
        <taxon>Heteroconchia</taxon>
        <taxon>Euheterodonta</taxon>
        <taxon>Imparidentia</taxon>
        <taxon>Neoheterodontei</taxon>
        <taxon>Myida</taxon>
        <taxon>Dreissenoidea</taxon>
        <taxon>Dreissenidae</taxon>
        <taxon>Dreissena</taxon>
    </lineage>
</organism>
<evidence type="ECO:0000313" key="2">
    <source>
        <dbReference type="EMBL" id="KAH3715341.1"/>
    </source>
</evidence>
<protein>
    <recommendedName>
        <fullName evidence="1">Myb/SANT-like DNA-binding domain-containing protein</fullName>
    </recommendedName>
</protein>
<gene>
    <name evidence="2" type="ORF">DPMN_058048</name>
</gene>
<reference evidence="2" key="1">
    <citation type="journal article" date="2019" name="bioRxiv">
        <title>The Genome of the Zebra Mussel, Dreissena polymorpha: A Resource for Invasive Species Research.</title>
        <authorList>
            <person name="McCartney M.A."/>
            <person name="Auch B."/>
            <person name="Kono T."/>
            <person name="Mallez S."/>
            <person name="Zhang Y."/>
            <person name="Obille A."/>
            <person name="Becker A."/>
            <person name="Abrahante J.E."/>
            <person name="Garbe J."/>
            <person name="Badalamenti J.P."/>
            <person name="Herman A."/>
            <person name="Mangelson H."/>
            <person name="Liachko I."/>
            <person name="Sullivan S."/>
            <person name="Sone E.D."/>
            <person name="Koren S."/>
            <person name="Silverstein K.A.T."/>
            <person name="Beckman K.B."/>
            <person name="Gohl D.M."/>
        </authorList>
    </citation>
    <scope>NUCLEOTIDE SEQUENCE</scope>
    <source>
        <strain evidence="2">Duluth1</strain>
        <tissue evidence="2">Whole animal</tissue>
    </source>
</reference>
<dbReference type="Proteomes" id="UP000828390">
    <property type="component" value="Unassembled WGS sequence"/>
</dbReference>
<keyword evidence="3" id="KW-1185">Reference proteome</keyword>
<evidence type="ECO:0000259" key="1">
    <source>
        <dbReference type="Pfam" id="PF13873"/>
    </source>
</evidence>
<comment type="caution">
    <text evidence="2">The sequence shown here is derived from an EMBL/GenBank/DDBJ whole genome shotgun (WGS) entry which is preliminary data.</text>
</comment>
<accession>A0A9D4HFP0</accession>
<name>A0A9D4HFP0_DREPO</name>
<reference evidence="2" key="2">
    <citation type="submission" date="2020-11" db="EMBL/GenBank/DDBJ databases">
        <authorList>
            <person name="McCartney M.A."/>
            <person name="Auch B."/>
            <person name="Kono T."/>
            <person name="Mallez S."/>
            <person name="Becker A."/>
            <person name="Gohl D.M."/>
            <person name="Silverstein K.A.T."/>
            <person name="Koren S."/>
            <person name="Bechman K.B."/>
            <person name="Herman A."/>
            <person name="Abrahante J.E."/>
            <person name="Garbe J."/>
        </authorList>
    </citation>
    <scope>NUCLEOTIDE SEQUENCE</scope>
    <source>
        <strain evidence="2">Duluth1</strain>
        <tissue evidence="2">Whole animal</tissue>
    </source>
</reference>
<dbReference type="Pfam" id="PF13873">
    <property type="entry name" value="Myb_DNA-bind_5"/>
    <property type="match status" value="1"/>
</dbReference>
<dbReference type="AlphaFoldDB" id="A0A9D4HFP0"/>